<feature type="transmembrane region" description="Helical" evidence="7">
    <location>
        <begin position="24"/>
        <end position="47"/>
    </location>
</feature>
<dbReference type="InterPro" id="IPR002323">
    <property type="entry name" value="Cyt_CIE"/>
</dbReference>
<proteinExistence type="predicted"/>
<evidence type="ECO:0000256" key="7">
    <source>
        <dbReference type="SAM" id="Phobius"/>
    </source>
</evidence>
<dbReference type="InterPro" id="IPR009056">
    <property type="entry name" value="Cyt_c-like_dom"/>
</dbReference>
<dbReference type="PRINTS" id="PR00607">
    <property type="entry name" value="CYTCHROMECIE"/>
</dbReference>
<accession>A0AAU7LU83</accession>
<feature type="domain" description="Cytochrome c" evidence="8">
    <location>
        <begin position="213"/>
        <end position="292"/>
    </location>
</feature>
<keyword evidence="1" id="KW-0813">Transport</keyword>
<dbReference type="InterPro" id="IPR036909">
    <property type="entry name" value="Cyt_c-like_dom_sf"/>
</dbReference>
<dbReference type="Gene3D" id="1.10.760.10">
    <property type="entry name" value="Cytochrome c-like domain"/>
    <property type="match status" value="2"/>
</dbReference>
<evidence type="ECO:0000256" key="1">
    <source>
        <dbReference type="ARBA" id="ARBA00022448"/>
    </source>
</evidence>
<dbReference type="GO" id="GO:0005506">
    <property type="term" value="F:iron ion binding"/>
    <property type="evidence" value="ECO:0007669"/>
    <property type="project" value="InterPro"/>
</dbReference>
<name>A0AAU7LU83_9BURK</name>
<dbReference type="SUPFAM" id="SSF46626">
    <property type="entry name" value="Cytochrome c"/>
    <property type="match status" value="2"/>
</dbReference>
<organism evidence="9">
    <name type="scientific">Polaromonas hydrogenivorans</name>
    <dbReference type="NCBI Taxonomy" id="335476"/>
    <lineage>
        <taxon>Bacteria</taxon>
        <taxon>Pseudomonadati</taxon>
        <taxon>Pseudomonadota</taxon>
        <taxon>Betaproteobacteria</taxon>
        <taxon>Burkholderiales</taxon>
        <taxon>Comamonadaceae</taxon>
        <taxon>Polaromonas</taxon>
    </lineage>
</organism>
<keyword evidence="4" id="KW-0249">Electron transport</keyword>
<dbReference type="GO" id="GO:0009055">
    <property type="term" value="F:electron transfer activity"/>
    <property type="evidence" value="ECO:0007669"/>
    <property type="project" value="InterPro"/>
</dbReference>
<keyword evidence="5 6" id="KW-0408">Iron</keyword>
<dbReference type="PROSITE" id="PS51007">
    <property type="entry name" value="CYTC"/>
    <property type="match status" value="2"/>
</dbReference>
<evidence type="ECO:0000256" key="4">
    <source>
        <dbReference type="ARBA" id="ARBA00022982"/>
    </source>
</evidence>
<dbReference type="Pfam" id="PF13442">
    <property type="entry name" value="Cytochrome_CBB3"/>
    <property type="match status" value="2"/>
</dbReference>
<keyword evidence="7" id="KW-0472">Membrane</keyword>
<dbReference type="EMBL" id="CP157675">
    <property type="protein sequence ID" value="XBP70513.1"/>
    <property type="molecule type" value="Genomic_DNA"/>
</dbReference>
<dbReference type="GO" id="GO:0020037">
    <property type="term" value="F:heme binding"/>
    <property type="evidence" value="ECO:0007669"/>
    <property type="project" value="InterPro"/>
</dbReference>
<evidence type="ECO:0000256" key="2">
    <source>
        <dbReference type="ARBA" id="ARBA00022617"/>
    </source>
</evidence>
<dbReference type="AlphaFoldDB" id="A0AAU7LU83"/>
<reference evidence="9" key="1">
    <citation type="submission" date="2024-05" db="EMBL/GenBank/DDBJ databases">
        <authorList>
            <person name="Bunk B."/>
            <person name="Swiderski J."/>
            <person name="Sproer C."/>
            <person name="Thiel V."/>
        </authorList>
    </citation>
    <scope>NUCLEOTIDE SEQUENCE</scope>
    <source>
        <strain evidence="9">DSM 17735</strain>
    </source>
</reference>
<keyword evidence="3 6" id="KW-0479">Metal-binding</keyword>
<dbReference type="PANTHER" id="PTHR40942:SF4">
    <property type="entry name" value="CYTOCHROME C5"/>
    <property type="match status" value="1"/>
</dbReference>
<sequence length="293" mass="29072">MSANDHTTAHEEAHTGPIKTPKQLLAAVFFSFVVPVFAIIGLVYYVASADKPLAGADDAERAVAERIQKVGMVEIRDANRPLRTGEEVYKGQCIACHGTGAAGSPKFGDAAAWAPRISTGYDALLHSALKGKGAMAAQSGGDFQDIEIGRAVVYMTTAAGGKFAEPAVPAAGAADAPAADAAAATPAAVPVAATAATPAAATAPAATAKVAATDTGAGEALYKQACFACHGAGVAGAPKFGDKAAWAPRIQTGVDALTASAIKGKGAMPPKGGSAASDADIHSAVVYMVSAAK</sequence>
<evidence type="ECO:0000256" key="5">
    <source>
        <dbReference type="ARBA" id="ARBA00023004"/>
    </source>
</evidence>
<evidence type="ECO:0000313" key="9">
    <source>
        <dbReference type="EMBL" id="XBP70513.1"/>
    </source>
</evidence>
<evidence type="ECO:0000256" key="3">
    <source>
        <dbReference type="ARBA" id="ARBA00022723"/>
    </source>
</evidence>
<evidence type="ECO:0000256" key="6">
    <source>
        <dbReference type="PROSITE-ProRule" id="PRU00433"/>
    </source>
</evidence>
<gene>
    <name evidence="9" type="ORF">ABLV49_01340</name>
</gene>
<evidence type="ECO:0000259" key="8">
    <source>
        <dbReference type="PROSITE" id="PS51007"/>
    </source>
</evidence>
<keyword evidence="2 6" id="KW-0349">Heme</keyword>
<protein>
    <submittedName>
        <fullName evidence="9">C-type cytochrome</fullName>
    </submittedName>
</protein>
<dbReference type="PANTHER" id="PTHR40942">
    <property type="match status" value="1"/>
</dbReference>
<keyword evidence="7" id="KW-0812">Transmembrane</keyword>
<feature type="domain" description="Cytochrome c" evidence="8">
    <location>
        <begin position="80"/>
        <end position="159"/>
    </location>
</feature>
<keyword evidence="7" id="KW-1133">Transmembrane helix</keyword>
<dbReference type="RefSeq" id="WP_349279876.1">
    <property type="nucleotide sequence ID" value="NZ_CBCSCU010000028.1"/>
</dbReference>